<sequence length="281" mass="31731">MIDYVRAYADRFGVEPILTVLAEHGIGVAPSTYYAYQARGFGPSDRELEDAYAANKISDIWKRNRRLYGRRKLWKAALRAGIQIGRDRVERLMKLAGISGVKRGWRKTVTTESDPKAARHPDHVKRQWAWPSRPDQWWVADFTYVWTIAGFCYVSFITAVFSRRILGWRVMTSKTTTLVLSALEQSLFTRRRTNVEFTTTGLLHHSDAGSQYTSLAFTEELQEAGIAGSIGSVGDVLDNALMESTMGLMQEQVTSNVASRESWPGRMSSCPSRFLRSSATM</sequence>
<keyword evidence="3" id="KW-1133">Transmembrane helix</keyword>
<evidence type="ECO:0000256" key="2">
    <source>
        <dbReference type="SAM" id="MobiDB-lite"/>
    </source>
</evidence>
<dbReference type="InterPro" id="IPR012337">
    <property type="entry name" value="RNaseH-like_sf"/>
</dbReference>
<dbReference type="InterPro" id="IPR036397">
    <property type="entry name" value="RNaseH_sf"/>
</dbReference>
<accession>A0ABP7NHQ8</accession>
<dbReference type="PANTHER" id="PTHR46889:SF5">
    <property type="entry name" value="INTEGRASE PROTEIN"/>
    <property type="match status" value="1"/>
</dbReference>
<dbReference type="InterPro" id="IPR025948">
    <property type="entry name" value="HTH-like_dom"/>
</dbReference>
<dbReference type="Proteomes" id="UP001501591">
    <property type="component" value="Unassembled WGS sequence"/>
</dbReference>
<dbReference type="InterPro" id="IPR050900">
    <property type="entry name" value="Transposase_IS3/IS150/IS904"/>
</dbReference>
<feature type="compositionally biased region" description="Polar residues" evidence="2">
    <location>
        <begin position="269"/>
        <end position="281"/>
    </location>
</feature>
<feature type="region of interest" description="Disordered" evidence="2">
    <location>
        <begin position="260"/>
        <end position="281"/>
    </location>
</feature>
<reference evidence="6" key="1">
    <citation type="journal article" date="2019" name="Int. J. Syst. Evol. Microbiol.">
        <title>The Global Catalogue of Microorganisms (GCM) 10K type strain sequencing project: providing services to taxonomists for standard genome sequencing and annotation.</title>
        <authorList>
            <consortium name="The Broad Institute Genomics Platform"/>
            <consortium name="The Broad Institute Genome Sequencing Center for Infectious Disease"/>
            <person name="Wu L."/>
            <person name="Ma J."/>
        </authorList>
    </citation>
    <scope>NUCLEOTIDE SEQUENCE [LARGE SCALE GENOMIC DNA]</scope>
    <source>
        <strain evidence="6">JCM 17024</strain>
    </source>
</reference>
<gene>
    <name evidence="5" type="ORF">GCM10022383_26390</name>
</gene>
<evidence type="ECO:0000313" key="5">
    <source>
        <dbReference type="EMBL" id="GAA3947286.1"/>
    </source>
</evidence>
<comment type="function">
    <text evidence="1">Involved in the transposition of the insertion sequence.</text>
</comment>
<dbReference type="EMBL" id="BAABCP010000002">
    <property type="protein sequence ID" value="GAA3947286.1"/>
    <property type="molecule type" value="Genomic_DNA"/>
</dbReference>
<dbReference type="InterPro" id="IPR048020">
    <property type="entry name" value="Transpos_IS3"/>
</dbReference>
<feature type="domain" description="Integrase catalytic" evidence="4">
    <location>
        <begin position="130"/>
        <end position="281"/>
    </location>
</feature>
<proteinExistence type="predicted"/>
<feature type="transmembrane region" description="Helical" evidence="3">
    <location>
        <begin position="142"/>
        <end position="161"/>
    </location>
</feature>
<dbReference type="NCBIfam" id="NF033516">
    <property type="entry name" value="transpos_IS3"/>
    <property type="match status" value="1"/>
</dbReference>
<evidence type="ECO:0000256" key="1">
    <source>
        <dbReference type="ARBA" id="ARBA00002286"/>
    </source>
</evidence>
<keyword evidence="6" id="KW-1185">Reference proteome</keyword>
<protein>
    <recommendedName>
        <fullName evidence="4">Integrase catalytic domain-containing protein</fullName>
    </recommendedName>
</protein>
<dbReference type="SUPFAM" id="SSF53098">
    <property type="entry name" value="Ribonuclease H-like"/>
    <property type="match status" value="1"/>
</dbReference>
<organism evidence="5 6">
    <name type="scientific">Microbacterium soli</name>
    <dbReference type="NCBI Taxonomy" id="446075"/>
    <lineage>
        <taxon>Bacteria</taxon>
        <taxon>Bacillati</taxon>
        <taxon>Actinomycetota</taxon>
        <taxon>Actinomycetes</taxon>
        <taxon>Micrococcales</taxon>
        <taxon>Microbacteriaceae</taxon>
        <taxon>Microbacterium</taxon>
    </lineage>
</organism>
<evidence type="ECO:0000256" key="3">
    <source>
        <dbReference type="SAM" id="Phobius"/>
    </source>
</evidence>
<dbReference type="PROSITE" id="PS50994">
    <property type="entry name" value="INTEGRASE"/>
    <property type="match status" value="1"/>
</dbReference>
<dbReference type="InterPro" id="IPR001584">
    <property type="entry name" value="Integrase_cat-core"/>
</dbReference>
<keyword evidence="3" id="KW-0812">Transmembrane</keyword>
<comment type="caution">
    <text evidence="5">The sequence shown here is derived from an EMBL/GenBank/DDBJ whole genome shotgun (WGS) entry which is preliminary data.</text>
</comment>
<evidence type="ECO:0000259" key="4">
    <source>
        <dbReference type="PROSITE" id="PS50994"/>
    </source>
</evidence>
<dbReference type="Pfam" id="PF13276">
    <property type="entry name" value="HTH_21"/>
    <property type="match status" value="1"/>
</dbReference>
<dbReference type="Gene3D" id="3.30.420.10">
    <property type="entry name" value="Ribonuclease H-like superfamily/Ribonuclease H"/>
    <property type="match status" value="1"/>
</dbReference>
<keyword evidence="3" id="KW-0472">Membrane</keyword>
<dbReference type="PANTHER" id="PTHR46889">
    <property type="entry name" value="TRANSPOSASE INSF FOR INSERTION SEQUENCE IS3B-RELATED"/>
    <property type="match status" value="1"/>
</dbReference>
<dbReference type="RefSeq" id="WP_425562772.1">
    <property type="nucleotide sequence ID" value="NZ_BAABCP010000002.1"/>
</dbReference>
<evidence type="ECO:0000313" key="6">
    <source>
        <dbReference type="Proteomes" id="UP001501591"/>
    </source>
</evidence>
<dbReference type="Pfam" id="PF00665">
    <property type="entry name" value="rve"/>
    <property type="match status" value="1"/>
</dbReference>
<name>A0ABP7NHQ8_9MICO</name>